<dbReference type="Gene3D" id="1.10.555.10">
    <property type="entry name" value="Rho GTPase activation protein"/>
    <property type="match status" value="1"/>
</dbReference>
<name>A0AAD9JKJ6_9ANNE</name>
<feature type="compositionally biased region" description="Polar residues" evidence="3">
    <location>
        <begin position="833"/>
        <end position="855"/>
    </location>
</feature>
<dbReference type="InterPro" id="IPR027267">
    <property type="entry name" value="AH/BAR_dom_sf"/>
</dbReference>
<dbReference type="SUPFAM" id="SSF103657">
    <property type="entry name" value="BAR/IMD domain-like"/>
    <property type="match status" value="1"/>
</dbReference>
<dbReference type="EMBL" id="JAODUP010000269">
    <property type="protein sequence ID" value="KAK2154416.1"/>
    <property type="molecule type" value="Genomic_DNA"/>
</dbReference>
<evidence type="ECO:0000256" key="1">
    <source>
        <dbReference type="ARBA" id="ARBA00022468"/>
    </source>
</evidence>
<evidence type="ECO:0000256" key="3">
    <source>
        <dbReference type="SAM" id="MobiDB-lite"/>
    </source>
</evidence>
<dbReference type="InterPro" id="IPR004148">
    <property type="entry name" value="BAR_dom"/>
</dbReference>
<dbReference type="SUPFAM" id="SSF48350">
    <property type="entry name" value="GTPase activation domain, GAP"/>
    <property type="match status" value="1"/>
</dbReference>
<dbReference type="SMART" id="SM00721">
    <property type="entry name" value="BAR"/>
    <property type="match status" value="1"/>
</dbReference>
<dbReference type="InterPro" id="IPR000198">
    <property type="entry name" value="RhoGAP_dom"/>
</dbReference>
<feature type="compositionally biased region" description="Polar residues" evidence="3">
    <location>
        <begin position="553"/>
        <end position="563"/>
    </location>
</feature>
<feature type="region of interest" description="Disordered" evidence="3">
    <location>
        <begin position="833"/>
        <end position="859"/>
    </location>
</feature>
<feature type="domain" description="Rho-GAP" evidence="4">
    <location>
        <begin position="264"/>
        <end position="467"/>
    </location>
</feature>
<accession>A0AAD9JKJ6</accession>
<dbReference type="GO" id="GO:0035020">
    <property type="term" value="P:regulation of Rac protein signal transduction"/>
    <property type="evidence" value="ECO:0007669"/>
    <property type="project" value="TreeGrafter"/>
</dbReference>
<feature type="region of interest" description="Disordered" evidence="3">
    <location>
        <begin position="658"/>
        <end position="701"/>
    </location>
</feature>
<keyword evidence="6" id="KW-1185">Reference proteome</keyword>
<dbReference type="InterPro" id="IPR047165">
    <property type="entry name" value="RHG17/44/SH3BP1-like"/>
</dbReference>
<dbReference type="Pfam" id="PF00620">
    <property type="entry name" value="RhoGAP"/>
    <property type="match status" value="1"/>
</dbReference>
<organism evidence="5 6">
    <name type="scientific">Paralvinella palmiformis</name>
    <dbReference type="NCBI Taxonomy" id="53620"/>
    <lineage>
        <taxon>Eukaryota</taxon>
        <taxon>Metazoa</taxon>
        <taxon>Spiralia</taxon>
        <taxon>Lophotrochozoa</taxon>
        <taxon>Annelida</taxon>
        <taxon>Polychaeta</taxon>
        <taxon>Sedentaria</taxon>
        <taxon>Canalipalpata</taxon>
        <taxon>Terebellida</taxon>
        <taxon>Terebelliformia</taxon>
        <taxon>Alvinellidae</taxon>
        <taxon>Paralvinella</taxon>
    </lineage>
</organism>
<evidence type="ECO:0000313" key="6">
    <source>
        <dbReference type="Proteomes" id="UP001208570"/>
    </source>
</evidence>
<gene>
    <name evidence="5" type="ORF">LSH36_269g07038</name>
</gene>
<evidence type="ECO:0000313" key="5">
    <source>
        <dbReference type="EMBL" id="KAK2154416.1"/>
    </source>
</evidence>
<protein>
    <recommendedName>
        <fullName evidence="4">Rho-GAP domain-containing protein</fullName>
    </recommendedName>
</protein>
<dbReference type="GO" id="GO:0005737">
    <property type="term" value="C:cytoplasm"/>
    <property type="evidence" value="ECO:0007669"/>
    <property type="project" value="InterPro"/>
</dbReference>
<dbReference type="GO" id="GO:0005096">
    <property type="term" value="F:GTPase activator activity"/>
    <property type="evidence" value="ECO:0007669"/>
    <property type="project" value="UniProtKB-KW"/>
</dbReference>
<dbReference type="GO" id="GO:0032956">
    <property type="term" value="P:regulation of actin cytoskeleton organization"/>
    <property type="evidence" value="ECO:0007669"/>
    <property type="project" value="TreeGrafter"/>
</dbReference>
<dbReference type="PANTHER" id="PTHR14130">
    <property type="entry name" value="3BP-1 RELATED RHOGAP"/>
    <property type="match status" value="1"/>
</dbReference>
<evidence type="ECO:0000256" key="2">
    <source>
        <dbReference type="ARBA" id="ARBA00022553"/>
    </source>
</evidence>
<sequence>MPSGSVDGAPVFIATRSGHFALAYKLTSYVSDVRITIAARPVCYQRVEKTEALTSDLQTLEKRVEQYGKVFAGTSKKLISCLQTQPGQDREKRQKKLPDHALSYQLLDSSAQLGIDTLVGQGGVLNFDTLNFQDIHQDIPAILKHKKNLQKVVLDMDSAKTRYAAAIKEQSKASGSNQQSSTAKVDNLREEFDDACYKVDQCRDQLATEMFTLASREAELSNILLELIKCQAKYHRDVLDSLEKRIPQMEEQMQFYQHVPVYGKSIEDHLERTNRTIALVLEECVKNLITLGGLEEEGLFRIAGAANKIKKLKAAFDSEQCAEIAGEYDVHVIAGALKLYLRELPDPLMKSSLYPDWMKAAHMPTEERLQALADVLAKLPKLNHENLKFLIKFLHKIAEFQEVNKMSPSNLSIVIGPNLIWEQGANGPWCVYGATCFSKGTNRACIVDCTSFSSCLSHLFHPDVDFRQYMKDPIHDNQPPVNLRRDKKREKCGTGNEKVTKRHAISLTEPSLGLSLSASGMSNDGISIADDSVDKMMIRLDADGVVSDGNRPRGSQRSGSDASMHNYGSYMKSFPVSNCDRIRISDLNAELPLSSQCLVGLNGPVKRTITPPPKVALPRGMHSDVYDTVFALQSLGDGWPEYLNRVRTLWDTHMHQHGTGVDANNVSKSQTVNTSSSPDETQSGDKIGVGKGNRSCTPPSEKPVIIQAAQNDSGKHCFKKNNGDVKWRATKNGDCSEEKDIVPVDELSKSSKYPMLNKWGYGTLWKQLSDISECSFVLKVLNELSLDWLISNTPTIATVTSTTATPSSSSSPSFAISDEDIFEQIFTNLETSSLEPTQPDLLSSVTSGDNNNSSHVAPVGPADYRQPSPDIMLQGNATQALVSSIHSSAAIPFGSQENMSTSSGSLNVLDSQSG</sequence>
<dbReference type="PANTHER" id="PTHR14130:SF14">
    <property type="entry name" value="RHO GTPASE-ACTIVATING PROTEIN 92B"/>
    <property type="match status" value="1"/>
</dbReference>
<dbReference type="AlphaFoldDB" id="A0AAD9JKJ6"/>
<dbReference type="FunFam" id="1.10.555.10:FF:000001">
    <property type="entry name" value="Rho GTPase activating protein 44"/>
    <property type="match status" value="1"/>
</dbReference>
<evidence type="ECO:0000259" key="4">
    <source>
        <dbReference type="PROSITE" id="PS50238"/>
    </source>
</evidence>
<dbReference type="GO" id="GO:0007165">
    <property type="term" value="P:signal transduction"/>
    <property type="evidence" value="ECO:0007669"/>
    <property type="project" value="InterPro"/>
</dbReference>
<feature type="region of interest" description="Disordered" evidence="3">
    <location>
        <begin position="475"/>
        <end position="499"/>
    </location>
</feature>
<dbReference type="Proteomes" id="UP001208570">
    <property type="component" value="Unassembled WGS sequence"/>
</dbReference>
<dbReference type="SMART" id="SM00324">
    <property type="entry name" value="RhoGAP"/>
    <property type="match status" value="1"/>
</dbReference>
<reference evidence="5" key="1">
    <citation type="journal article" date="2023" name="Mol. Biol. Evol.">
        <title>Third-Generation Sequencing Reveals the Adaptive Role of the Epigenome in Three Deep-Sea Polychaetes.</title>
        <authorList>
            <person name="Perez M."/>
            <person name="Aroh O."/>
            <person name="Sun Y."/>
            <person name="Lan Y."/>
            <person name="Juniper S.K."/>
            <person name="Young C.R."/>
            <person name="Angers B."/>
            <person name="Qian P.Y."/>
        </authorList>
    </citation>
    <scope>NUCLEOTIDE SEQUENCE</scope>
    <source>
        <strain evidence="5">P08H-3</strain>
    </source>
</reference>
<proteinExistence type="predicted"/>
<dbReference type="Pfam" id="PF03114">
    <property type="entry name" value="BAR"/>
    <property type="match status" value="1"/>
</dbReference>
<dbReference type="PROSITE" id="PS50238">
    <property type="entry name" value="RHOGAP"/>
    <property type="match status" value="1"/>
</dbReference>
<feature type="region of interest" description="Disordered" evidence="3">
    <location>
        <begin position="544"/>
        <end position="566"/>
    </location>
</feature>
<dbReference type="Gene3D" id="1.20.1270.60">
    <property type="entry name" value="Arfaptin homology (AH) domain/BAR domain"/>
    <property type="match status" value="2"/>
</dbReference>
<keyword evidence="2" id="KW-0597">Phosphoprotein</keyword>
<feature type="compositionally biased region" description="Polar residues" evidence="3">
    <location>
        <begin position="662"/>
        <end position="681"/>
    </location>
</feature>
<comment type="caution">
    <text evidence="5">The sequence shown here is derived from an EMBL/GenBank/DDBJ whole genome shotgun (WGS) entry which is preliminary data.</text>
</comment>
<dbReference type="InterPro" id="IPR008936">
    <property type="entry name" value="Rho_GTPase_activation_prot"/>
</dbReference>
<keyword evidence="1" id="KW-0343">GTPase activation</keyword>